<dbReference type="Proteomes" id="UP000009131">
    <property type="component" value="Unassembled WGS sequence"/>
</dbReference>
<proteinExistence type="predicted"/>
<sequence length="704" mass="76470">MATFQARKPALVSRKSAEQDEQPASAFQSDYGQSRYHASTSQSRSALDPSHPPSSLQRDVYDESAGQDPRWIVFDKPSTDSHRRPIGTPQPIVTSPPKSSRVDREHSSSSSSSTTWQLIGDQRPAFLATRARASSGDDVDSQDGHSDTAELLTADTTLSFPSLPTHDGSGIFLSAPPRSADSTSSRQSSANESELPSFYASAAGLTASTGGSTSWTPAATRTSRANRHQIGHSAGLLSANDDDSDLLSSERERALDTLSLSSFDDITSDHVPHDPRHRETILSGSSWALTESALSQIPDALSLSASVQDQRVYYTSDDSADSEEEDLLARTPQAQSAGISALRRDRRGRRAAYRNRHAHPARDSVKTSDAEQSEATRAHRLDRLHYPTPPPEEELEMSRSQASRAAAKRRHKRSGISDKGSKRSHSSAAENKPASVPIATPSVASTRKAKFSLGDVVNNMLDIDQDTRLLLRSANPESETPTPTGPRRSPSRRRVSESYSARQSLSSHIERERPSDRSHGVARLSSWATAELGDYSGYAVGYALDEDAEMDSGEETEIEDQPGRVQPAIVLSESDSPTAVHRSHSLVSLPRHIIDSLYASLPSSMLTSREVESDSTHSGGHTSPLKRSASFTSAGRPAASQAEPDDLESAPSSRLSIASHIAVTSERCNMRMHLTEVYMLMLRMHLTEVYMLMLSDAEYTKAGM</sequence>
<dbReference type="InParanoid" id="G7DWW6"/>
<gene>
    <name evidence="2" type="primary">Mo01718</name>
    <name evidence="2" type="ORF">E5Q_01718</name>
</gene>
<protein>
    <submittedName>
        <fullName evidence="2">Uncharacterized protein</fullName>
    </submittedName>
</protein>
<keyword evidence="3" id="KW-1185">Reference proteome</keyword>
<organism evidence="2 3">
    <name type="scientific">Mixia osmundae (strain CBS 9802 / IAM 14324 / JCM 22182 / KY 12970)</name>
    <dbReference type="NCBI Taxonomy" id="764103"/>
    <lineage>
        <taxon>Eukaryota</taxon>
        <taxon>Fungi</taxon>
        <taxon>Dikarya</taxon>
        <taxon>Basidiomycota</taxon>
        <taxon>Pucciniomycotina</taxon>
        <taxon>Mixiomycetes</taxon>
        <taxon>Mixiales</taxon>
        <taxon>Mixiaceae</taxon>
        <taxon>Mixia</taxon>
    </lineage>
</organism>
<feature type="compositionally biased region" description="Low complexity" evidence="1">
    <location>
        <begin position="149"/>
        <end position="158"/>
    </location>
</feature>
<feature type="compositionally biased region" description="Polar residues" evidence="1">
    <location>
        <begin position="25"/>
        <end position="45"/>
    </location>
</feature>
<feature type="region of interest" description="Disordered" evidence="1">
    <location>
        <begin position="1"/>
        <end position="244"/>
    </location>
</feature>
<comment type="caution">
    <text evidence="2">The sequence shown here is derived from an EMBL/GenBank/DDBJ whole genome shotgun (WGS) entry which is preliminary data.</text>
</comment>
<evidence type="ECO:0000256" key="1">
    <source>
        <dbReference type="SAM" id="MobiDB-lite"/>
    </source>
</evidence>
<feature type="compositionally biased region" description="Low complexity" evidence="1">
    <location>
        <begin position="476"/>
        <end position="488"/>
    </location>
</feature>
<feature type="compositionally biased region" description="Low complexity" evidence="1">
    <location>
        <begin position="200"/>
        <end position="220"/>
    </location>
</feature>
<feature type="region of interest" description="Disordered" evidence="1">
    <location>
        <begin position="472"/>
        <end position="521"/>
    </location>
</feature>
<feature type="compositionally biased region" description="Basic residues" evidence="1">
    <location>
        <begin position="344"/>
        <end position="359"/>
    </location>
</feature>
<feature type="compositionally biased region" description="Low complexity" evidence="1">
    <location>
        <begin position="178"/>
        <end position="190"/>
    </location>
</feature>
<evidence type="ECO:0000313" key="3">
    <source>
        <dbReference type="Proteomes" id="UP000009131"/>
    </source>
</evidence>
<name>G7DWW6_MIXOS</name>
<reference evidence="2 3" key="2">
    <citation type="journal article" date="2012" name="Open Biol.">
        <title>Characteristics of nucleosomes and linker DNA regions on the genome of the basidiomycete Mixia osmundae revealed by mono- and dinucleosome mapping.</title>
        <authorList>
            <person name="Nishida H."/>
            <person name="Kondo S."/>
            <person name="Matsumoto T."/>
            <person name="Suzuki Y."/>
            <person name="Yoshikawa H."/>
            <person name="Taylor T.D."/>
            <person name="Sugiyama J."/>
        </authorList>
    </citation>
    <scope>NUCLEOTIDE SEQUENCE [LARGE SCALE GENOMIC DNA]</scope>
    <source>
        <strain evidence="3">CBS 9802 / IAM 14324 / JCM 22182 / KY 12970</strain>
    </source>
</reference>
<accession>G7DWW6</accession>
<dbReference type="AlphaFoldDB" id="G7DWW6"/>
<dbReference type="HOGENOM" id="CLU_413366_0_0_1"/>
<feature type="region of interest" description="Disordered" evidence="1">
    <location>
        <begin position="315"/>
        <end position="441"/>
    </location>
</feature>
<feature type="region of interest" description="Disordered" evidence="1">
    <location>
        <begin position="608"/>
        <end position="653"/>
    </location>
</feature>
<dbReference type="EMBL" id="BABT02000054">
    <property type="protein sequence ID" value="GAA95063.1"/>
    <property type="molecule type" value="Genomic_DNA"/>
</dbReference>
<reference evidence="2 3" key="1">
    <citation type="journal article" date="2011" name="J. Gen. Appl. Microbiol.">
        <title>Draft genome sequencing of the enigmatic basidiomycete Mixia osmundae.</title>
        <authorList>
            <person name="Nishida H."/>
            <person name="Nagatsuka Y."/>
            <person name="Sugiyama J."/>
        </authorList>
    </citation>
    <scope>NUCLEOTIDE SEQUENCE [LARGE SCALE GENOMIC DNA]</scope>
    <source>
        <strain evidence="3">CBS 9802 / IAM 14324 / JCM 22182 / KY 12970</strain>
    </source>
</reference>
<feature type="compositionally biased region" description="Basic and acidic residues" evidence="1">
    <location>
        <begin position="508"/>
        <end position="519"/>
    </location>
</feature>
<feature type="compositionally biased region" description="Basic and acidic residues" evidence="1">
    <location>
        <begin position="360"/>
        <end position="385"/>
    </location>
</feature>
<evidence type="ECO:0000313" key="2">
    <source>
        <dbReference type="EMBL" id="GAA95063.1"/>
    </source>
</evidence>